<gene>
    <name evidence="2" type="ORF">ACFQQA_15200</name>
</gene>
<comment type="caution">
    <text evidence="2">The sequence shown here is derived from an EMBL/GenBank/DDBJ whole genome shotgun (WGS) entry which is preliminary data.</text>
</comment>
<keyword evidence="3" id="KW-1185">Reference proteome</keyword>
<dbReference type="Pfam" id="PF02599">
    <property type="entry name" value="CsrA"/>
    <property type="match status" value="1"/>
</dbReference>
<keyword evidence="1" id="KW-0010">Activator</keyword>
<dbReference type="InterPro" id="IPR003751">
    <property type="entry name" value="CsrA"/>
</dbReference>
<dbReference type="SUPFAM" id="SSF117130">
    <property type="entry name" value="CsrA-like"/>
    <property type="match status" value="1"/>
</dbReference>
<organism evidence="2 3">
    <name type="scientific">Marinobacter aromaticivorans</name>
    <dbReference type="NCBI Taxonomy" id="1494078"/>
    <lineage>
        <taxon>Bacteria</taxon>
        <taxon>Pseudomonadati</taxon>
        <taxon>Pseudomonadota</taxon>
        <taxon>Gammaproteobacteria</taxon>
        <taxon>Pseudomonadales</taxon>
        <taxon>Marinobacteraceae</taxon>
        <taxon>Marinobacter</taxon>
    </lineage>
</organism>
<evidence type="ECO:0000313" key="2">
    <source>
        <dbReference type="EMBL" id="MFC7296068.1"/>
    </source>
</evidence>
<dbReference type="InterPro" id="IPR036107">
    <property type="entry name" value="CsrA_sf"/>
</dbReference>
<reference evidence="3" key="1">
    <citation type="journal article" date="2019" name="Int. J. Syst. Evol. Microbiol.">
        <title>The Global Catalogue of Microorganisms (GCM) 10K type strain sequencing project: providing services to taxonomists for standard genome sequencing and annotation.</title>
        <authorList>
            <consortium name="The Broad Institute Genomics Platform"/>
            <consortium name="The Broad Institute Genome Sequencing Center for Infectious Disease"/>
            <person name="Wu L."/>
            <person name="Ma J."/>
        </authorList>
    </citation>
    <scope>NUCLEOTIDE SEQUENCE [LARGE SCALE GENOMIC DNA]</scope>
    <source>
        <strain evidence="3">CCUG 60559</strain>
    </source>
</reference>
<dbReference type="EMBL" id="JBHTBD010000007">
    <property type="protein sequence ID" value="MFC7296068.1"/>
    <property type="molecule type" value="Genomic_DNA"/>
</dbReference>
<protein>
    <submittedName>
        <fullName evidence="2">Carbon storage regulator</fullName>
    </submittedName>
</protein>
<name>A0ABW2IYR9_9GAMM</name>
<sequence>MLILTRLPGEAVVMETASGETAKVVVLENRGAQVRLGVIADRSISVDREEIYLRKQKERA</sequence>
<proteinExistence type="predicted"/>
<dbReference type="Proteomes" id="UP001596506">
    <property type="component" value="Unassembled WGS sequence"/>
</dbReference>
<dbReference type="RefSeq" id="WP_100689419.1">
    <property type="nucleotide sequence ID" value="NZ_JBHTBD010000007.1"/>
</dbReference>
<evidence type="ECO:0000256" key="1">
    <source>
        <dbReference type="ARBA" id="ARBA00023159"/>
    </source>
</evidence>
<dbReference type="Gene3D" id="2.60.40.4380">
    <property type="entry name" value="Translational regulator CsrA"/>
    <property type="match status" value="1"/>
</dbReference>
<accession>A0ABW2IYR9</accession>
<evidence type="ECO:0000313" key="3">
    <source>
        <dbReference type="Proteomes" id="UP001596506"/>
    </source>
</evidence>